<proteinExistence type="predicted"/>
<keyword evidence="2" id="KW-1185">Reference proteome</keyword>
<evidence type="ECO:0000313" key="2">
    <source>
        <dbReference type="Proteomes" id="UP001294570"/>
    </source>
</evidence>
<reference evidence="1 2" key="1">
    <citation type="submission" date="2023-12" db="EMBL/GenBank/DDBJ databases">
        <title>Denitrificimonas halotolerans sp. nov.,a novel species isolated from landfill leachate.</title>
        <authorList>
            <person name="Wang S."/>
        </authorList>
    </citation>
    <scope>NUCLEOTIDE SEQUENCE [LARGE SCALE GENOMIC DNA]</scope>
    <source>
        <strain evidence="1 2">JX-1</strain>
    </source>
</reference>
<comment type="caution">
    <text evidence="1">The sequence shown here is derived from an EMBL/GenBank/DDBJ whole genome shotgun (WGS) entry which is preliminary data.</text>
</comment>
<dbReference type="RefSeq" id="WP_321553677.1">
    <property type="nucleotide sequence ID" value="NZ_JAXIVU010000010.1"/>
</dbReference>
<organism evidence="1 2">
    <name type="scientific">Denitrificimonas halotolerans</name>
    <dbReference type="NCBI Taxonomy" id="3098930"/>
    <lineage>
        <taxon>Bacteria</taxon>
        <taxon>Pseudomonadati</taxon>
        <taxon>Pseudomonadota</taxon>
        <taxon>Gammaproteobacteria</taxon>
        <taxon>Pseudomonadales</taxon>
        <taxon>Pseudomonadaceae</taxon>
        <taxon>Denitrificimonas</taxon>
    </lineage>
</organism>
<sequence>MARSVNFVWNFVNELSQRSIKERGVFLSAYDMHPYTKGVGKELGLHSQTLQCIAGE</sequence>
<dbReference type="Proteomes" id="UP001294570">
    <property type="component" value="Unassembled WGS sequence"/>
</dbReference>
<dbReference type="EMBL" id="JAXIVU010000010">
    <property type="protein sequence ID" value="MDY7219586.1"/>
    <property type="molecule type" value="Genomic_DNA"/>
</dbReference>
<evidence type="ECO:0008006" key="3">
    <source>
        <dbReference type="Google" id="ProtNLM"/>
    </source>
</evidence>
<name>A0ABU5GTM9_9GAMM</name>
<protein>
    <recommendedName>
        <fullName evidence="3">Transposase</fullName>
    </recommendedName>
</protein>
<gene>
    <name evidence="1" type="ORF">TOI97_08425</name>
</gene>
<accession>A0ABU5GTM9</accession>
<evidence type="ECO:0000313" key="1">
    <source>
        <dbReference type="EMBL" id="MDY7219586.1"/>
    </source>
</evidence>